<evidence type="ECO:0000256" key="6">
    <source>
        <dbReference type="ARBA" id="ARBA00023136"/>
    </source>
</evidence>
<dbReference type="Proteomes" id="UP000602087">
    <property type="component" value="Unassembled WGS sequence"/>
</dbReference>
<keyword evidence="4" id="KW-0125">Carotenoid biosynthesis</keyword>
<dbReference type="InterPro" id="IPR017825">
    <property type="entry name" value="Lycopene_cyclase_dom"/>
</dbReference>
<dbReference type="GO" id="GO:0045436">
    <property type="term" value="F:lycopene beta cyclase activity"/>
    <property type="evidence" value="ECO:0007669"/>
    <property type="project" value="UniProtKB-ARBA"/>
</dbReference>
<dbReference type="AlphaFoldDB" id="A0A934I541"/>
<dbReference type="GO" id="GO:0016020">
    <property type="term" value="C:membrane"/>
    <property type="evidence" value="ECO:0007669"/>
    <property type="project" value="UniProtKB-SubCell"/>
</dbReference>
<dbReference type="NCBIfam" id="TIGR03462">
    <property type="entry name" value="CarR_dom_SF"/>
    <property type="match status" value="1"/>
</dbReference>
<comment type="pathway">
    <text evidence="2">Carotenoid biosynthesis.</text>
</comment>
<evidence type="ECO:0000256" key="3">
    <source>
        <dbReference type="ARBA" id="ARBA00022692"/>
    </source>
</evidence>
<keyword evidence="3 8" id="KW-0812">Transmembrane</keyword>
<evidence type="ECO:0000313" key="10">
    <source>
        <dbReference type="Proteomes" id="UP000602087"/>
    </source>
</evidence>
<accession>A0A934I541</accession>
<keyword evidence="10" id="KW-1185">Reference proteome</keyword>
<keyword evidence="5 8" id="KW-1133">Transmembrane helix</keyword>
<keyword evidence="7" id="KW-0413">Isomerase</keyword>
<organism evidence="9 10">
    <name type="scientific">Sanguibacter suaedae</name>
    <dbReference type="NCBI Taxonomy" id="2795737"/>
    <lineage>
        <taxon>Bacteria</taxon>
        <taxon>Bacillati</taxon>
        <taxon>Actinomycetota</taxon>
        <taxon>Actinomycetes</taxon>
        <taxon>Micrococcales</taxon>
        <taxon>Sanguibacteraceae</taxon>
        <taxon>Sanguibacter</taxon>
    </lineage>
</organism>
<feature type="transmembrane region" description="Helical" evidence="8">
    <location>
        <begin position="6"/>
        <end position="24"/>
    </location>
</feature>
<comment type="subcellular location">
    <subcellularLocation>
        <location evidence="1">Membrane</location>
        <topology evidence="1">Multi-pass membrane protein</topology>
    </subcellularLocation>
</comment>
<evidence type="ECO:0000313" key="9">
    <source>
        <dbReference type="EMBL" id="MBI9114406.1"/>
    </source>
</evidence>
<evidence type="ECO:0000256" key="5">
    <source>
        <dbReference type="ARBA" id="ARBA00022989"/>
    </source>
</evidence>
<dbReference type="EMBL" id="JAEINH010000003">
    <property type="protein sequence ID" value="MBI9114406.1"/>
    <property type="molecule type" value="Genomic_DNA"/>
</dbReference>
<protein>
    <submittedName>
        <fullName evidence="9">Lycopene cyclase domain-containing protein</fullName>
    </submittedName>
</protein>
<reference evidence="9" key="1">
    <citation type="submission" date="2020-12" db="EMBL/GenBank/DDBJ databases">
        <title>Sanguibacter suaedae sp. nov., isolated from Suaeda aralocaspica.</title>
        <authorList>
            <person name="Ma Q."/>
        </authorList>
    </citation>
    <scope>NUCLEOTIDE SEQUENCE</scope>
    <source>
        <strain evidence="9">YZGR15</strain>
    </source>
</reference>
<comment type="caution">
    <text evidence="9">The sequence shown here is derived from an EMBL/GenBank/DDBJ whole genome shotgun (WGS) entry which is preliminary data.</text>
</comment>
<proteinExistence type="predicted"/>
<evidence type="ECO:0000256" key="1">
    <source>
        <dbReference type="ARBA" id="ARBA00004141"/>
    </source>
</evidence>
<keyword evidence="6 8" id="KW-0472">Membrane</keyword>
<dbReference type="GO" id="GO:0016117">
    <property type="term" value="P:carotenoid biosynthetic process"/>
    <property type="evidence" value="ECO:0007669"/>
    <property type="project" value="UniProtKB-KW"/>
</dbReference>
<gene>
    <name evidence="9" type="ORF">JAV76_05185</name>
</gene>
<feature type="transmembrane region" description="Helical" evidence="8">
    <location>
        <begin position="36"/>
        <end position="59"/>
    </location>
</feature>
<name>A0A934I541_9MICO</name>
<feature type="transmembrane region" description="Helical" evidence="8">
    <location>
        <begin position="81"/>
        <end position="98"/>
    </location>
</feature>
<evidence type="ECO:0000256" key="4">
    <source>
        <dbReference type="ARBA" id="ARBA00022746"/>
    </source>
</evidence>
<dbReference type="RefSeq" id="WP_198732956.1">
    <property type="nucleotide sequence ID" value="NZ_JAEINH010000003.1"/>
</dbReference>
<dbReference type="GO" id="GO:0016872">
    <property type="term" value="F:intramolecular lyase activity"/>
    <property type="evidence" value="ECO:0007669"/>
    <property type="project" value="InterPro"/>
</dbReference>
<evidence type="ECO:0000256" key="8">
    <source>
        <dbReference type="SAM" id="Phobius"/>
    </source>
</evidence>
<sequence>MTGWEYLAALLAALGCMALMDHRWRLFFWDAPRRAAAVLGAGIVLFLLWDLAGIGLGVFERGDSPGMSGIEILPELPIEELFFVTFLCYLTMVLHGLLERFLPARETRP</sequence>
<evidence type="ECO:0000256" key="7">
    <source>
        <dbReference type="ARBA" id="ARBA00023235"/>
    </source>
</evidence>
<evidence type="ECO:0000256" key="2">
    <source>
        <dbReference type="ARBA" id="ARBA00004829"/>
    </source>
</evidence>